<name>A0AAE0ZW98_9GAST</name>
<evidence type="ECO:0000313" key="1">
    <source>
        <dbReference type="EMBL" id="KAK3776575.1"/>
    </source>
</evidence>
<accession>A0AAE0ZW98</accession>
<evidence type="ECO:0000313" key="2">
    <source>
        <dbReference type="Proteomes" id="UP001283361"/>
    </source>
</evidence>
<proteinExistence type="predicted"/>
<dbReference type="AlphaFoldDB" id="A0AAE0ZW98"/>
<comment type="caution">
    <text evidence="1">The sequence shown here is derived from an EMBL/GenBank/DDBJ whole genome shotgun (WGS) entry which is preliminary data.</text>
</comment>
<organism evidence="1 2">
    <name type="scientific">Elysia crispata</name>
    <name type="common">lettuce slug</name>
    <dbReference type="NCBI Taxonomy" id="231223"/>
    <lineage>
        <taxon>Eukaryota</taxon>
        <taxon>Metazoa</taxon>
        <taxon>Spiralia</taxon>
        <taxon>Lophotrochozoa</taxon>
        <taxon>Mollusca</taxon>
        <taxon>Gastropoda</taxon>
        <taxon>Heterobranchia</taxon>
        <taxon>Euthyneura</taxon>
        <taxon>Panpulmonata</taxon>
        <taxon>Sacoglossa</taxon>
        <taxon>Placobranchoidea</taxon>
        <taxon>Plakobranchidae</taxon>
        <taxon>Elysia</taxon>
    </lineage>
</organism>
<gene>
    <name evidence="1" type="ORF">RRG08_037081</name>
</gene>
<protein>
    <submittedName>
        <fullName evidence="1">Uncharacterized protein</fullName>
    </submittedName>
</protein>
<dbReference type="Proteomes" id="UP001283361">
    <property type="component" value="Unassembled WGS sequence"/>
</dbReference>
<dbReference type="EMBL" id="JAWDGP010003199">
    <property type="protein sequence ID" value="KAK3776575.1"/>
    <property type="molecule type" value="Genomic_DNA"/>
</dbReference>
<reference evidence="1" key="1">
    <citation type="journal article" date="2023" name="G3 (Bethesda)">
        <title>A reference genome for the long-term kleptoplast-retaining sea slug Elysia crispata morphotype clarki.</title>
        <authorList>
            <person name="Eastman K.E."/>
            <person name="Pendleton A.L."/>
            <person name="Shaikh M.A."/>
            <person name="Suttiyut T."/>
            <person name="Ogas R."/>
            <person name="Tomko P."/>
            <person name="Gavelis G."/>
            <person name="Widhalm J.R."/>
            <person name="Wisecaver J.H."/>
        </authorList>
    </citation>
    <scope>NUCLEOTIDE SEQUENCE</scope>
    <source>
        <strain evidence="1">ECLA1</strain>
    </source>
</reference>
<sequence length="92" mass="9991">MLRGASCLVFHIDQIENSCTAAVLRSEIAKIGFSSNLAGSRLSANDSERRKERTSRLGSLFALELNRLPPGWLGSTMQHTAGVQQPRSGFTS</sequence>
<keyword evidence="2" id="KW-1185">Reference proteome</keyword>